<sequence>MDHDPESRQLGPAPYYPPPQFPPPTAPPPAGPLPQPASYVTGPQHPGAMAPFQQAWQANPAQRPSPMWGLTIPAAVLAFPLGLLAVYFSAQVNQNLRTGDFAAAAKNAGLAKTWGAILLGLGIFLTLVYISAGSY</sequence>
<reference evidence="8" key="1">
    <citation type="journal article" date="2019" name="Int. J. Syst. Evol. Microbiol.">
        <title>The Global Catalogue of Microorganisms (GCM) 10K type strain sequencing project: providing services to taxonomists for standard genome sequencing and annotation.</title>
        <authorList>
            <consortium name="The Broad Institute Genomics Platform"/>
            <consortium name="The Broad Institute Genome Sequencing Center for Infectious Disease"/>
            <person name="Wu L."/>
            <person name="Ma J."/>
        </authorList>
    </citation>
    <scope>NUCLEOTIDE SEQUENCE [LARGE SCALE GENOMIC DNA]</scope>
    <source>
        <strain evidence="8">JCM 18055</strain>
    </source>
</reference>
<dbReference type="Proteomes" id="UP001500325">
    <property type="component" value="Unassembled WGS sequence"/>
</dbReference>
<dbReference type="EMBL" id="BAABIC010000001">
    <property type="protein sequence ID" value="GAA4673571.1"/>
    <property type="molecule type" value="Genomic_DNA"/>
</dbReference>
<accession>A0ABP8VXU8</accession>
<evidence type="ECO:0000256" key="4">
    <source>
        <dbReference type="ARBA" id="ARBA00023136"/>
    </source>
</evidence>
<evidence type="ECO:0000256" key="3">
    <source>
        <dbReference type="ARBA" id="ARBA00022989"/>
    </source>
</evidence>
<keyword evidence="3 6" id="KW-1133">Transmembrane helix</keyword>
<dbReference type="Pfam" id="PF04505">
    <property type="entry name" value="CD225"/>
    <property type="match status" value="1"/>
</dbReference>
<comment type="subcellular location">
    <subcellularLocation>
        <location evidence="1">Membrane</location>
    </subcellularLocation>
</comment>
<feature type="transmembrane region" description="Helical" evidence="6">
    <location>
        <begin position="109"/>
        <end position="132"/>
    </location>
</feature>
<evidence type="ECO:0000256" key="1">
    <source>
        <dbReference type="ARBA" id="ARBA00004370"/>
    </source>
</evidence>
<proteinExistence type="predicted"/>
<feature type="compositionally biased region" description="Pro residues" evidence="5">
    <location>
        <begin position="14"/>
        <end position="35"/>
    </location>
</feature>
<protein>
    <recommendedName>
        <fullName evidence="9">Interferon-induced transmembrane protein</fullName>
    </recommendedName>
</protein>
<keyword evidence="4 6" id="KW-0472">Membrane</keyword>
<evidence type="ECO:0000256" key="5">
    <source>
        <dbReference type="SAM" id="MobiDB-lite"/>
    </source>
</evidence>
<keyword evidence="2 6" id="KW-0812">Transmembrane</keyword>
<evidence type="ECO:0000256" key="2">
    <source>
        <dbReference type="ARBA" id="ARBA00022692"/>
    </source>
</evidence>
<evidence type="ECO:0000256" key="6">
    <source>
        <dbReference type="SAM" id="Phobius"/>
    </source>
</evidence>
<keyword evidence="8" id="KW-1185">Reference proteome</keyword>
<feature type="transmembrane region" description="Helical" evidence="6">
    <location>
        <begin position="67"/>
        <end position="88"/>
    </location>
</feature>
<dbReference type="InterPro" id="IPR007593">
    <property type="entry name" value="CD225/Dispanin_fam"/>
</dbReference>
<evidence type="ECO:0000313" key="7">
    <source>
        <dbReference type="EMBL" id="GAA4673571.1"/>
    </source>
</evidence>
<evidence type="ECO:0008006" key="9">
    <source>
        <dbReference type="Google" id="ProtNLM"/>
    </source>
</evidence>
<evidence type="ECO:0000313" key="8">
    <source>
        <dbReference type="Proteomes" id="UP001500325"/>
    </source>
</evidence>
<dbReference type="RefSeq" id="WP_345377637.1">
    <property type="nucleotide sequence ID" value="NZ_BAABIC010000001.1"/>
</dbReference>
<comment type="caution">
    <text evidence="7">The sequence shown here is derived from an EMBL/GenBank/DDBJ whole genome shotgun (WGS) entry which is preliminary data.</text>
</comment>
<feature type="region of interest" description="Disordered" evidence="5">
    <location>
        <begin position="1"/>
        <end position="49"/>
    </location>
</feature>
<gene>
    <name evidence="7" type="ORF">GCM10023215_01330</name>
</gene>
<name>A0ABP8VXU8_9PSEU</name>
<organism evidence="7 8">
    <name type="scientific">Pseudonocardia yuanmonensis</name>
    <dbReference type="NCBI Taxonomy" id="1095914"/>
    <lineage>
        <taxon>Bacteria</taxon>
        <taxon>Bacillati</taxon>
        <taxon>Actinomycetota</taxon>
        <taxon>Actinomycetes</taxon>
        <taxon>Pseudonocardiales</taxon>
        <taxon>Pseudonocardiaceae</taxon>
        <taxon>Pseudonocardia</taxon>
    </lineage>
</organism>